<keyword evidence="3" id="KW-0804">Transcription</keyword>
<dbReference type="GO" id="GO:0003700">
    <property type="term" value="F:DNA-binding transcription factor activity"/>
    <property type="evidence" value="ECO:0007669"/>
    <property type="project" value="TreeGrafter"/>
</dbReference>
<dbReference type="Pfam" id="PF00440">
    <property type="entry name" value="TetR_N"/>
    <property type="match status" value="1"/>
</dbReference>
<evidence type="ECO:0000256" key="3">
    <source>
        <dbReference type="ARBA" id="ARBA00023163"/>
    </source>
</evidence>
<dbReference type="InterPro" id="IPR001647">
    <property type="entry name" value="HTH_TetR"/>
</dbReference>
<keyword evidence="8" id="KW-1185">Reference proteome</keyword>
<dbReference type="InterPro" id="IPR009057">
    <property type="entry name" value="Homeodomain-like_sf"/>
</dbReference>
<dbReference type="AlphaFoldDB" id="A0A0X8JEM4"/>
<feature type="compositionally biased region" description="Low complexity" evidence="5">
    <location>
        <begin position="10"/>
        <end position="19"/>
    </location>
</feature>
<keyword evidence="1" id="KW-0805">Transcription regulation</keyword>
<dbReference type="Gene3D" id="1.10.357.10">
    <property type="entry name" value="Tetracycline Repressor, domain 2"/>
    <property type="match status" value="1"/>
</dbReference>
<dbReference type="SUPFAM" id="SSF46689">
    <property type="entry name" value="Homeodomain-like"/>
    <property type="match status" value="1"/>
</dbReference>
<dbReference type="GO" id="GO:0000976">
    <property type="term" value="F:transcription cis-regulatory region binding"/>
    <property type="evidence" value="ECO:0007669"/>
    <property type="project" value="TreeGrafter"/>
</dbReference>
<dbReference type="PRINTS" id="PR00455">
    <property type="entry name" value="HTHTETR"/>
</dbReference>
<dbReference type="PROSITE" id="PS01081">
    <property type="entry name" value="HTH_TETR_1"/>
    <property type="match status" value="1"/>
</dbReference>
<keyword evidence="2 4" id="KW-0238">DNA-binding</keyword>
<evidence type="ECO:0000256" key="1">
    <source>
        <dbReference type="ARBA" id="ARBA00023015"/>
    </source>
</evidence>
<dbReference type="Proteomes" id="UP000065220">
    <property type="component" value="Chromosome"/>
</dbReference>
<feature type="region of interest" description="Disordered" evidence="5">
    <location>
        <begin position="1"/>
        <end position="23"/>
    </location>
</feature>
<evidence type="ECO:0000256" key="5">
    <source>
        <dbReference type="SAM" id="MobiDB-lite"/>
    </source>
</evidence>
<dbReference type="Gene3D" id="1.10.10.60">
    <property type="entry name" value="Homeodomain-like"/>
    <property type="match status" value="1"/>
</dbReference>
<proteinExistence type="predicted"/>
<dbReference type="PANTHER" id="PTHR30055:SF234">
    <property type="entry name" value="HTH-TYPE TRANSCRIPTIONAL REGULATOR BETI"/>
    <property type="match status" value="1"/>
</dbReference>
<dbReference type="STRING" id="111015.AXF14_05560"/>
<feature type="domain" description="HTH tetR-type" evidence="6">
    <location>
        <begin position="23"/>
        <end position="83"/>
    </location>
</feature>
<dbReference type="InterPro" id="IPR050109">
    <property type="entry name" value="HTH-type_TetR-like_transc_reg"/>
</dbReference>
<dbReference type="InterPro" id="IPR023772">
    <property type="entry name" value="DNA-bd_HTH_TetR-type_CS"/>
</dbReference>
<accession>A0A0X8JEM4</accession>
<feature type="DNA-binding region" description="H-T-H motif" evidence="4">
    <location>
        <begin position="46"/>
        <end position="65"/>
    </location>
</feature>
<evidence type="ECO:0000313" key="7">
    <source>
        <dbReference type="EMBL" id="AMD87152.1"/>
    </source>
</evidence>
<dbReference type="PROSITE" id="PS50977">
    <property type="entry name" value="HTH_TETR_2"/>
    <property type="match status" value="1"/>
</dbReference>
<reference evidence="8" key="1">
    <citation type="submission" date="2016-02" db="EMBL/GenBank/DDBJ databases">
        <authorList>
            <person name="Holder M.E."/>
            <person name="Ajami N.J."/>
            <person name="Petrosino J.F."/>
        </authorList>
    </citation>
    <scope>NUCLEOTIDE SEQUENCE [LARGE SCALE GENOMIC DNA]</scope>
    <source>
        <strain evidence="8">CCUG 36733</strain>
    </source>
</reference>
<dbReference type="PANTHER" id="PTHR30055">
    <property type="entry name" value="HTH-TYPE TRANSCRIPTIONAL REGULATOR RUTR"/>
    <property type="match status" value="1"/>
</dbReference>
<sequence length="228" mass="24283">MNTTTGSAPTARAAGGLRASRARRTRDAIQASALRLAHERGYDATTVEDVAADAGVSRRTVFNYFPTKIDMFVHGPLAPEADAVEAFIASDGDLLDDLGTLIASADPRDGDDAEDFRRLRAVFRENPEIIVALQPRVRLFHSVIRAAIAQRLGTELSDPRVRAASGLAHLIQKTAVELWAGDDCETEGSASTEGAHPAPASVADAVPVVITSLREVLSTSPRTTQELS</sequence>
<organism evidence="7 8">
    <name type="scientific">Actinomyces radicidentis</name>
    <dbReference type="NCBI Taxonomy" id="111015"/>
    <lineage>
        <taxon>Bacteria</taxon>
        <taxon>Bacillati</taxon>
        <taxon>Actinomycetota</taxon>
        <taxon>Actinomycetes</taxon>
        <taxon>Actinomycetales</taxon>
        <taxon>Actinomycetaceae</taxon>
        <taxon>Actinomyces</taxon>
    </lineage>
</organism>
<evidence type="ECO:0000259" key="6">
    <source>
        <dbReference type="PROSITE" id="PS50977"/>
    </source>
</evidence>
<protein>
    <recommendedName>
        <fullName evidence="6">HTH tetR-type domain-containing protein</fullName>
    </recommendedName>
</protein>
<dbReference type="EMBL" id="CP014228">
    <property type="protein sequence ID" value="AMD87152.1"/>
    <property type="molecule type" value="Genomic_DNA"/>
</dbReference>
<name>A0A0X8JEM4_ACTRD</name>
<evidence type="ECO:0000256" key="4">
    <source>
        <dbReference type="PROSITE-ProRule" id="PRU00335"/>
    </source>
</evidence>
<dbReference type="KEGG" id="ard:AXF14_05560"/>
<dbReference type="RefSeq" id="WP_067941529.1">
    <property type="nucleotide sequence ID" value="NZ_CP014228.1"/>
</dbReference>
<evidence type="ECO:0000256" key="2">
    <source>
        <dbReference type="ARBA" id="ARBA00023125"/>
    </source>
</evidence>
<evidence type="ECO:0000313" key="8">
    <source>
        <dbReference type="Proteomes" id="UP000065220"/>
    </source>
</evidence>
<gene>
    <name evidence="7" type="ORF">AXF14_05560</name>
</gene>